<evidence type="ECO:0000313" key="3">
    <source>
        <dbReference type="EMBL" id="AXE37418.1"/>
    </source>
</evidence>
<proteinExistence type="inferred from homology"/>
<keyword evidence="2 3" id="KW-0456">Lyase</keyword>
<gene>
    <name evidence="3" type="primary">fabZ</name>
    <name evidence="3" type="ORF">JS278_00221</name>
</gene>
<comment type="similarity">
    <text evidence="1">Belongs to the thioester dehydratase family. FabZ subfamily.</text>
</comment>
<dbReference type="InterPro" id="IPR013114">
    <property type="entry name" value="FabA_FabZ"/>
</dbReference>
<dbReference type="RefSeq" id="WP_114043576.1">
    <property type="nucleotide sequence ID" value="NZ_CP025198.1"/>
</dbReference>
<organism evidence="3 4">
    <name type="scientific">Acidipropionibacterium virtanenii</name>
    <dbReference type="NCBI Taxonomy" id="2057246"/>
    <lineage>
        <taxon>Bacteria</taxon>
        <taxon>Bacillati</taxon>
        <taxon>Actinomycetota</taxon>
        <taxon>Actinomycetes</taxon>
        <taxon>Propionibacteriales</taxon>
        <taxon>Propionibacteriaceae</taxon>
        <taxon>Acidipropionibacterium</taxon>
    </lineage>
</organism>
<dbReference type="InterPro" id="IPR029069">
    <property type="entry name" value="HotDog_dom_sf"/>
</dbReference>
<protein>
    <submittedName>
        <fullName evidence="3">3-hydroxyacyl-[acyl-carrier-protein] dehydratase FabZ</fullName>
        <ecNumber evidence="3">4.2.1.59</ecNumber>
    </submittedName>
</protein>
<dbReference type="OrthoDB" id="9772788at2"/>
<evidence type="ECO:0000256" key="1">
    <source>
        <dbReference type="ARBA" id="ARBA00009174"/>
    </source>
</evidence>
<dbReference type="AlphaFoldDB" id="A0A344UQ70"/>
<dbReference type="Pfam" id="PF07977">
    <property type="entry name" value="FabA"/>
    <property type="match status" value="1"/>
</dbReference>
<accession>A0A344UQ70</accession>
<reference evidence="3 4" key="1">
    <citation type="submission" date="2017-12" db="EMBL/GenBank/DDBJ databases">
        <title>The whole genome sequence of the Acidipropionibacterium virtanenii sp. nov. type strain JS278.</title>
        <authorList>
            <person name="Laine P."/>
            <person name="Deptula P."/>
            <person name="Varmanen P."/>
            <person name="Auvinen P."/>
        </authorList>
    </citation>
    <scope>NUCLEOTIDE SEQUENCE [LARGE SCALE GENOMIC DNA]</scope>
    <source>
        <strain evidence="3 4">JS278</strain>
    </source>
</reference>
<evidence type="ECO:0000256" key="2">
    <source>
        <dbReference type="ARBA" id="ARBA00023239"/>
    </source>
</evidence>
<dbReference type="Gene3D" id="3.10.129.10">
    <property type="entry name" value="Hotdog Thioesterase"/>
    <property type="match status" value="1"/>
</dbReference>
<dbReference type="CDD" id="cd01288">
    <property type="entry name" value="FabZ"/>
    <property type="match status" value="1"/>
</dbReference>
<evidence type="ECO:0000313" key="4">
    <source>
        <dbReference type="Proteomes" id="UP000251995"/>
    </source>
</evidence>
<dbReference type="Proteomes" id="UP000251995">
    <property type="component" value="Chromosome"/>
</dbReference>
<dbReference type="EC" id="4.2.1.59" evidence="3"/>
<dbReference type="KEGG" id="acij:JS278_00221"/>
<dbReference type="GO" id="GO:0019171">
    <property type="term" value="F:(3R)-hydroxyacyl-[acyl-carrier-protein] dehydratase activity"/>
    <property type="evidence" value="ECO:0007669"/>
    <property type="project" value="UniProtKB-EC"/>
</dbReference>
<dbReference type="PANTHER" id="PTHR30272:SF1">
    <property type="entry name" value="3-HYDROXYACYL-[ACYL-CARRIER-PROTEIN] DEHYDRATASE"/>
    <property type="match status" value="1"/>
</dbReference>
<name>A0A344UQ70_9ACTN</name>
<keyword evidence="4" id="KW-1185">Reference proteome</keyword>
<dbReference type="EMBL" id="CP025198">
    <property type="protein sequence ID" value="AXE37418.1"/>
    <property type="molecule type" value="Genomic_DNA"/>
</dbReference>
<sequence length="171" mass="17990">MTPPSPVCYSADEIRRLLPHRHPFSLLDRVEEVIAGRSGTGIKNITISDPVFSGHFPDRAIYPGVLLIEIAGQTAGIVQQAPAPDGHARAGGDVRADAADGPGPAAMMGVLGRVKRFTFHHPVVPGDVLACHVACRTVFGDMFEYGARLTVGSRLVAEGTVAVVMQPGESA</sequence>
<dbReference type="PANTHER" id="PTHR30272">
    <property type="entry name" value="3-HYDROXYACYL-[ACYL-CARRIER-PROTEIN] DEHYDRATASE"/>
    <property type="match status" value="1"/>
</dbReference>
<dbReference type="SUPFAM" id="SSF54637">
    <property type="entry name" value="Thioesterase/thiol ester dehydrase-isomerase"/>
    <property type="match status" value="1"/>
</dbReference>